<evidence type="ECO:0000313" key="2">
    <source>
        <dbReference type="EMBL" id="OMG92169.1"/>
    </source>
</evidence>
<gene>
    <name evidence="2" type="ORF">BIZ92_05500</name>
</gene>
<evidence type="ECO:0000313" key="3">
    <source>
        <dbReference type="Proteomes" id="UP000187251"/>
    </source>
</evidence>
<dbReference type="OrthoDB" id="8667329at2"/>
<proteinExistence type="predicted"/>
<sequence>MSAKAIDPMGSVRIDDVRDPYRAERLRAQARTERAGFARTQAAALALAQAGRSQAAATAALPQRGAGAARPAVGLSLDRLGDQYTAHCLRNAIQAFRDAQARLQARDIANNQALREEQAVLRARADAANDLGTIQGLLPLQAHRVAAGLPLLLPPPLAVVAGAASISKRDRASRWTGQDSQVHPTGAWSAENRSDGQ</sequence>
<dbReference type="EMBL" id="MJMN01000002">
    <property type="protein sequence ID" value="OMG92169.1"/>
    <property type="molecule type" value="Genomic_DNA"/>
</dbReference>
<name>A0A1R1JYE6_ALCXX</name>
<comment type="caution">
    <text evidence="2">The sequence shown here is derived from an EMBL/GenBank/DDBJ whole genome shotgun (WGS) entry which is preliminary data.</text>
</comment>
<reference evidence="2 3" key="1">
    <citation type="submission" date="2016-09" db="EMBL/GenBank/DDBJ databases">
        <title>Phylogenomics of Achromobacter.</title>
        <authorList>
            <person name="Jeukens J."/>
            <person name="Freschi L."/>
            <person name="Vincent A.T."/>
            <person name="Emond-Rheault J.-G."/>
            <person name="Kukavica-Ibrulj I."/>
            <person name="Charette S.J."/>
            <person name="Levesque R.C."/>
        </authorList>
    </citation>
    <scope>NUCLEOTIDE SEQUENCE [LARGE SCALE GENOMIC DNA]</scope>
    <source>
        <strain evidence="2 3">AUS488</strain>
    </source>
</reference>
<feature type="region of interest" description="Disordered" evidence="1">
    <location>
        <begin position="170"/>
        <end position="197"/>
    </location>
</feature>
<evidence type="ECO:0000256" key="1">
    <source>
        <dbReference type="SAM" id="MobiDB-lite"/>
    </source>
</evidence>
<dbReference type="Proteomes" id="UP000187251">
    <property type="component" value="Unassembled WGS sequence"/>
</dbReference>
<dbReference type="AlphaFoldDB" id="A0A1R1JYE6"/>
<accession>A0A1R1JYE6</accession>
<organism evidence="2 3">
    <name type="scientific">Alcaligenes xylosoxydans xylosoxydans</name>
    <name type="common">Achromobacter xylosoxidans</name>
    <dbReference type="NCBI Taxonomy" id="85698"/>
    <lineage>
        <taxon>Bacteria</taxon>
        <taxon>Pseudomonadati</taxon>
        <taxon>Pseudomonadota</taxon>
        <taxon>Betaproteobacteria</taxon>
        <taxon>Burkholderiales</taxon>
        <taxon>Alcaligenaceae</taxon>
        <taxon>Achromobacter</taxon>
    </lineage>
</organism>
<protein>
    <submittedName>
        <fullName evidence="2">Uncharacterized protein</fullName>
    </submittedName>
</protein>
<dbReference type="RefSeq" id="WP_076408872.1">
    <property type="nucleotide sequence ID" value="NZ_AP028040.1"/>
</dbReference>